<accession>A0ABT4KAI8</accession>
<reference evidence="1" key="1">
    <citation type="submission" date="2022-10" db="EMBL/GenBank/DDBJ databases">
        <title>Whole genome sequencing of three plant growth promoting bacteria isolated from Vachellia tortilis subsp. raddiana in Morocco.</title>
        <authorList>
            <person name="Hnini M."/>
            <person name="Zouagui R."/>
            <person name="Zouagui H."/>
            <person name="Chemao Elfihri M.-W."/>
            <person name="Ibrahimi A."/>
            <person name="Sbabou L."/>
            <person name="Aurag J."/>
        </authorList>
    </citation>
    <scope>NUCLEOTIDE SEQUENCE</scope>
    <source>
        <strain evidence="1">LMR678</strain>
    </source>
</reference>
<dbReference type="SUPFAM" id="SSF53756">
    <property type="entry name" value="UDP-Glycosyltransferase/glycogen phosphorylase"/>
    <property type="match status" value="1"/>
</dbReference>
<gene>
    <name evidence="1" type="ORF">O3W52_01865</name>
</gene>
<comment type="caution">
    <text evidence="1">The sequence shown here is derived from an EMBL/GenBank/DDBJ whole genome shotgun (WGS) entry which is preliminary data.</text>
</comment>
<dbReference type="Gene3D" id="3.40.50.2000">
    <property type="entry name" value="Glycogen Phosphorylase B"/>
    <property type="match status" value="2"/>
</dbReference>
<evidence type="ECO:0000313" key="1">
    <source>
        <dbReference type="EMBL" id="MCZ4088858.1"/>
    </source>
</evidence>
<evidence type="ECO:0008006" key="3">
    <source>
        <dbReference type="Google" id="ProtNLM"/>
    </source>
</evidence>
<dbReference type="RefSeq" id="WP_269275005.1">
    <property type="nucleotide sequence ID" value="NZ_JAPVOI010000003.1"/>
</dbReference>
<protein>
    <recommendedName>
        <fullName evidence="3">Glycosyltransferase involved in cell wall biosynthesis</fullName>
    </recommendedName>
</protein>
<name>A0ABT4KAI8_9HYPH</name>
<keyword evidence="2" id="KW-1185">Reference proteome</keyword>
<evidence type="ECO:0000313" key="2">
    <source>
        <dbReference type="Proteomes" id="UP001079430"/>
    </source>
</evidence>
<sequence>MRDIEIYSNVRRLLGKKILVIGGSFGNHIGVGKPIKVFVEYLRGLDLEIEFHLATNGDRENLLRKVSEASLVLINSFDVVRALKERDLDDAYRVCEMRGTPVVFYCHETLFVYRRLVAEIGGKIDAFVKKILPNSHVLAVSDRQADWLGAMGCRSVRTVYNSIGSQFVPVQQNVDKTAQPLILMVGTQQRRKGVELFSHVADLSKRKGLGWRFVWLGAYTKGADACYRSDHVEWVGHVSAEEVRQWLAKPRYSSSARLTTRFRSGWVKP</sequence>
<proteinExistence type="predicted"/>
<dbReference type="EMBL" id="JAPVOI010000003">
    <property type="protein sequence ID" value="MCZ4088858.1"/>
    <property type="molecule type" value="Genomic_DNA"/>
</dbReference>
<dbReference type="Proteomes" id="UP001079430">
    <property type="component" value="Unassembled WGS sequence"/>
</dbReference>
<organism evidence="1 2">
    <name type="scientific">Sinorhizobium psoraleae</name>
    <dbReference type="NCBI Taxonomy" id="520838"/>
    <lineage>
        <taxon>Bacteria</taxon>
        <taxon>Pseudomonadati</taxon>
        <taxon>Pseudomonadota</taxon>
        <taxon>Alphaproteobacteria</taxon>
        <taxon>Hyphomicrobiales</taxon>
        <taxon>Rhizobiaceae</taxon>
        <taxon>Sinorhizobium/Ensifer group</taxon>
        <taxon>Sinorhizobium</taxon>
    </lineage>
</organism>